<organism evidence="1 2">
    <name type="scientific">Vermiconidia calcicola</name>
    <dbReference type="NCBI Taxonomy" id="1690605"/>
    <lineage>
        <taxon>Eukaryota</taxon>
        <taxon>Fungi</taxon>
        <taxon>Dikarya</taxon>
        <taxon>Ascomycota</taxon>
        <taxon>Pezizomycotina</taxon>
        <taxon>Dothideomycetes</taxon>
        <taxon>Dothideomycetidae</taxon>
        <taxon>Mycosphaerellales</taxon>
        <taxon>Extremaceae</taxon>
        <taxon>Vermiconidia</taxon>
    </lineage>
</organism>
<gene>
    <name evidence="1" type="ORF">LTR37_008408</name>
</gene>
<accession>A0ACC3NAG0</accession>
<keyword evidence="2" id="KW-1185">Reference proteome</keyword>
<comment type="caution">
    <text evidence="1">The sequence shown here is derived from an EMBL/GenBank/DDBJ whole genome shotgun (WGS) entry which is preliminary data.</text>
</comment>
<name>A0ACC3NAG0_9PEZI</name>
<evidence type="ECO:0000313" key="2">
    <source>
        <dbReference type="Proteomes" id="UP001281147"/>
    </source>
</evidence>
<protein>
    <submittedName>
        <fullName evidence="1">Uncharacterized protein</fullName>
    </submittedName>
</protein>
<evidence type="ECO:0000313" key="1">
    <source>
        <dbReference type="EMBL" id="KAK3713450.1"/>
    </source>
</evidence>
<proteinExistence type="predicted"/>
<dbReference type="Proteomes" id="UP001281147">
    <property type="component" value="Unassembled WGS sequence"/>
</dbReference>
<dbReference type="EMBL" id="JAUTXU010000062">
    <property type="protein sequence ID" value="KAK3713450.1"/>
    <property type="molecule type" value="Genomic_DNA"/>
</dbReference>
<reference evidence="1" key="1">
    <citation type="submission" date="2023-07" db="EMBL/GenBank/DDBJ databases">
        <title>Black Yeasts Isolated from many extreme environments.</title>
        <authorList>
            <person name="Coleine C."/>
            <person name="Stajich J.E."/>
            <person name="Selbmann L."/>
        </authorList>
    </citation>
    <scope>NUCLEOTIDE SEQUENCE</scope>
    <source>
        <strain evidence="1">CCFEE 5714</strain>
    </source>
</reference>
<sequence>MKRYDMIHLYVEHLLNIKTLSIQACLTTVSNKETKATISADGAILTLTHENETASVKLSVNVSPRKQSNITFTLPAVPSRELSFRVQLEEKEGQGYGAFPNGDRDGSNVVPWTADVLTPETEIRCSYCDSILVSRGMIRTWKDLPSEGWAEMMEFWHCHKPHEPHSHSNGEVQKGYTASSQLALEPGVGMVGPLDFLFMPADCTNTTTATSHAEHEGEDSALLCSQCKTIVGVFEASTGAYDLRKLHLSVSTIPTSSTPNHGTHKWLACLLLCAMDTQGVRKFSVRTHLEDASTLKIWIFTPDITVSSSVMASTEPGRFVKVLWQHTEDPQHGSDRLNAASLTEGEVKLRGGEVDMLCAMLTKGGELMPEAARHFQGWNVGLLKRFTASDIAPS</sequence>